<gene>
    <name evidence="2" type="ORF">JAO13_39225</name>
</gene>
<evidence type="ECO:0000313" key="2">
    <source>
        <dbReference type="EMBL" id="MBH9702480.1"/>
    </source>
</evidence>
<feature type="domain" description="Tox-SHH" evidence="1">
    <location>
        <begin position="1"/>
        <end position="63"/>
    </location>
</feature>
<protein>
    <recommendedName>
        <fullName evidence="1">Tox-SHH domain-containing protein</fullName>
    </recommendedName>
</protein>
<organism evidence="2 3">
    <name type="scientific">Burkholderia cepacia</name>
    <name type="common">Pseudomonas cepacia</name>
    <dbReference type="NCBI Taxonomy" id="292"/>
    <lineage>
        <taxon>Bacteria</taxon>
        <taxon>Pseudomonadati</taxon>
        <taxon>Pseudomonadota</taxon>
        <taxon>Betaproteobacteria</taxon>
        <taxon>Burkholderiales</taxon>
        <taxon>Burkholderiaceae</taxon>
        <taxon>Burkholderia</taxon>
        <taxon>Burkholderia cepacia complex</taxon>
    </lineage>
</organism>
<sequence length="71" mass="7998">MLPSTSGSVHAQISGMQRAFRNQNGFNTDVQTEFNEAARQTRAAGVPERVVRRAMRQNYKYFDCLGAFNAK</sequence>
<evidence type="ECO:0000259" key="1">
    <source>
        <dbReference type="Pfam" id="PF15652"/>
    </source>
</evidence>
<reference evidence="2" key="1">
    <citation type="submission" date="2020-12" db="EMBL/GenBank/DDBJ databases">
        <title>Burkholderia cepacia complex in Mexico.</title>
        <authorList>
            <person name="Estrada P."/>
        </authorList>
    </citation>
    <scope>NUCLEOTIDE SEQUENCE</scope>
    <source>
        <strain evidence="2">871</strain>
    </source>
</reference>
<dbReference type="InterPro" id="IPR028900">
    <property type="entry name" value="Tox-SHH_dom"/>
</dbReference>
<dbReference type="Pfam" id="PF15652">
    <property type="entry name" value="Tox-SHH"/>
    <property type="match status" value="1"/>
</dbReference>
<proteinExistence type="predicted"/>
<dbReference type="Proteomes" id="UP000645612">
    <property type="component" value="Unassembled WGS sequence"/>
</dbReference>
<name>A0A8I1AVE5_BURCE</name>
<evidence type="ECO:0000313" key="3">
    <source>
        <dbReference type="Proteomes" id="UP000645612"/>
    </source>
</evidence>
<dbReference type="EMBL" id="JAEDXG010000073">
    <property type="protein sequence ID" value="MBH9702480.1"/>
    <property type="molecule type" value="Genomic_DNA"/>
</dbReference>
<dbReference type="AlphaFoldDB" id="A0A8I1AVE5"/>
<accession>A0A8I1AVE5</accession>
<comment type="caution">
    <text evidence="2">The sequence shown here is derived from an EMBL/GenBank/DDBJ whole genome shotgun (WGS) entry which is preliminary data.</text>
</comment>